<organism evidence="2 3">
    <name type="scientific">Flexivirga aerilata</name>
    <dbReference type="NCBI Taxonomy" id="1656889"/>
    <lineage>
        <taxon>Bacteria</taxon>
        <taxon>Bacillati</taxon>
        <taxon>Actinomycetota</taxon>
        <taxon>Actinomycetes</taxon>
        <taxon>Micrococcales</taxon>
        <taxon>Dermacoccaceae</taxon>
        <taxon>Flexivirga</taxon>
    </lineage>
</organism>
<dbReference type="EMBL" id="JABENB010000001">
    <property type="protein sequence ID" value="NNG39252.1"/>
    <property type="molecule type" value="Genomic_DNA"/>
</dbReference>
<keyword evidence="3" id="KW-1185">Reference proteome</keyword>
<dbReference type="Proteomes" id="UP000557772">
    <property type="component" value="Unassembled WGS sequence"/>
</dbReference>
<feature type="transmembrane region" description="Helical" evidence="1">
    <location>
        <begin position="20"/>
        <end position="39"/>
    </location>
</feature>
<reference evidence="2 3" key="1">
    <citation type="submission" date="2020-05" db="EMBL/GenBank/DDBJ databases">
        <title>Flexivirga sp. ID2601S isolated from air conditioner.</title>
        <authorList>
            <person name="Kim D.H."/>
        </authorList>
    </citation>
    <scope>NUCLEOTIDE SEQUENCE [LARGE SCALE GENOMIC DNA]</scope>
    <source>
        <strain evidence="2 3">ID2601S</strain>
    </source>
</reference>
<dbReference type="RefSeq" id="WP_171153848.1">
    <property type="nucleotide sequence ID" value="NZ_JABENB010000001.1"/>
</dbReference>
<name>A0A849AR61_9MICO</name>
<dbReference type="InterPro" id="IPR021741">
    <property type="entry name" value="DUF3311"/>
</dbReference>
<evidence type="ECO:0000256" key="1">
    <source>
        <dbReference type="SAM" id="Phobius"/>
    </source>
</evidence>
<evidence type="ECO:0000313" key="3">
    <source>
        <dbReference type="Proteomes" id="UP000557772"/>
    </source>
</evidence>
<evidence type="ECO:0000313" key="2">
    <source>
        <dbReference type="EMBL" id="NNG39252.1"/>
    </source>
</evidence>
<keyword evidence="1" id="KW-1133">Transmembrane helix</keyword>
<comment type="caution">
    <text evidence="2">The sequence shown here is derived from an EMBL/GenBank/DDBJ whole genome shotgun (WGS) entry which is preliminary data.</text>
</comment>
<protein>
    <submittedName>
        <fullName evidence="2">DUF3311 domain-containing protein</fullName>
    </submittedName>
</protein>
<feature type="transmembrane region" description="Helical" evidence="1">
    <location>
        <begin position="51"/>
        <end position="73"/>
    </location>
</feature>
<keyword evidence="1" id="KW-0812">Transmembrane</keyword>
<keyword evidence="1" id="KW-0472">Membrane</keyword>
<dbReference type="Pfam" id="PF11755">
    <property type="entry name" value="DUF3311"/>
    <property type="match status" value="1"/>
</dbReference>
<accession>A0A849AR61</accession>
<gene>
    <name evidence="2" type="ORF">HJ588_08190</name>
</gene>
<dbReference type="AlphaFoldDB" id="A0A849AR61"/>
<sequence length="95" mass="10445">MSQHPNPNQAPPADRRLQVVAGVVLLLPMLALVPVGWYAKTEPKLGSFPFFIWYQMALVFFCALCTSLAYVLVKKARPHVPFGPVGRHAAAEDGE</sequence>
<proteinExistence type="predicted"/>